<dbReference type="EMBL" id="BNAW01000032">
    <property type="protein sequence ID" value="GHG31289.1"/>
    <property type="molecule type" value="Genomic_DNA"/>
</dbReference>
<dbReference type="Pfam" id="PF00126">
    <property type="entry name" value="HTH_1"/>
    <property type="match status" value="1"/>
</dbReference>
<dbReference type="SUPFAM" id="SSF53850">
    <property type="entry name" value="Periplasmic binding protein-like II"/>
    <property type="match status" value="1"/>
</dbReference>
<accession>A0ABQ3KJV2</accession>
<dbReference type="Proteomes" id="UP000649955">
    <property type="component" value="Unassembled WGS sequence"/>
</dbReference>
<keyword evidence="3" id="KW-0238">DNA-binding</keyword>
<gene>
    <name evidence="6" type="ORF">GCM10017567_59260</name>
</gene>
<evidence type="ECO:0000313" key="7">
    <source>
        <dbReference type="Proteomes" id="UP000649955"/>
    </source>
</evidence>
<keyword evidence="2" id="KW-0805">Transcription regulation</keyword>
<dbReference type="InterPro" id="IPR036390">
    <property type="entry name" value="WH_DNA-bd_sf"/>
</dbReference>
<evidence type="ECO:0000256" key="1">
    <source>
        <dbReference type="ARBA" id="ARBA00009437"/>
    </source>
</evidence>
<dbReference type="CDD" id="cd08414">
    <property type="entry name" value="PBP2_LTTR_aromatics_like"/>
    <property type="match status" value="1"/>
</dbReference>
<feature type="domain" description="HTH lysR-type" evidence="5">
    <location>
        <begin position="1"/>
        <end position="59"/>
    </location>
</feature>
<keyword evidence="7" id="KW-1185">Reference proteome</keyword>
<organism evidence="6 7">
    <name type="scientific">Amycolatopsis bullii</name>
    <dbReference type="NCBI Taxonomy" id="941987"/>
    <lineage>
        <taxon>Bacteria</taxon>
        <taxon>Bacillati</taxon>
        <taxon>Actinomycetota</taxon>
        <taxon>Actinomycetes</taxon>
        <taxon>Pseudonocardiales</taxon>
        <taxon>Pseudonocardiaceae</taxon>
        <taxon>Amycolatopsis</taxon>
    </lineage>
</organism>
<dbReference type="PRINTS" id="PR00039">
    <property type="entry name" value="HTHLYSR"/>
</dbReference>
<keyword evidence="4" id="KW-0804">Transcription</keyword>
<comment type="similarity">
    <text evidence="1">Belongs to the LysR transcriptional regulatory family.</text>
</comment>
<proteinExistence type="inferred from homology"/>
<dbReference type="PROSITE" id="PS50931">
    <property type="entry name" value="HTH_LYSR"/>
    <property type="match status" value="1"/>
</dbReference>
<dbReference type="InterPro" id="IPR005119">
    <property type="entry name" value="LysR_subst-bd"/>
</dbReference>
<dbReference type="Gene3D" id="1.10.10.10">
    <property type="entry name" value="Winged helix-like DNA-binding domain superfamily/Winged helix DNA-binding domain"/>
    <property type="match status" value="1"/>
</dbReference>
<dbReference type="SUPFAM" id="SSF46785">
    <property type="entry name" value="Winged helix' DNA-binding domain"/>
    <property type="match status" value="1"/>
</dbReference>
<dbReference type="PANTHER" id="PTHR30346:SF0">
    <property type="entry name" value="HCA OPERON TRANSCRIPTIONAL ACTIVATOR HCAR"/>
    <property type="match status" value="1"/>
</dbReference>
<dbReference type="InterPro" id="IPR000847">
    <property type="entry name" value="LysR_HTH_N"/>
</dbReference>
<evidence type="ECO:0000313" key="6">
    <source>
        <dbReference type="EMBL" id="GHG31289.1"/>
    </source>
</evidence>
<dbReference type="Pfam" id="PF03466">
    <property type="entry name" value="LysR_substrate"/>
    <property type="match status" value="1"/>
</dbReference>
<reference evidence="7" key="1">
    <citation type="journal article" date="2019" name="Int. J. Syst. Evol. Microbiol.">
        <title>The Global Catalogue of Microorganisms (GCM) 10K type strain sequencing project: providing services to taxonomists for standard genome sequencing and annotation.</title>
        <authorList>
            <consortium name="The Broad Institute Genomics Platform"/>
            <consortium name="The Broad Institute Genome Sequencing Center for Infectious Disease"/>
            <person name="Wu L."/>
            <person name="Ma J."/>
        </authorList>
    </citation>
    <scope>NUCLEOTIDE SEQUENCE [LARGE SCALE GENOMIC DNA]</scope>
    <source>
        <strain evidence="7">CGMCC 4.7680</strain>
    </source>
</reference>
<dbReference type="PANTHER" id="PTHR30346">
    <property type="entry name" value="TRANSCRIPTIONAL DUAL REGULATOR HCAR-RELATED"/>
    <property type="match status" value="1"/>
</dbReference>
<evidence type="ECO:0000256" key="2">
    <source>
        <dbReference type="ARBA" id="ARBA00023015"/>
    </source>
</evidence>
<evidence type="ECO:0000256" key="3">
    <source>
        <dbReference type="ARBA" id="ARBA00023125"/>
    </source>
</evidence>
<dbReference type="Gene3D" id="3.40.190.10">
    <property type="entry name" value="Periplasmic binding protein-like II"/>
    <property type="match status" value="2"/>
</dbReference>
<protein>
    <submittedName>
        <fullName evidence="6">LysR family transcriptional regulator</fullName>
    </submittedName>
</protein>
<name>A0ABQ3KJV2_9PSEU</name>
<evidence type="ECO:0000259" key="5">
    <source>
        <dbReference type="PROSITE" id="PS50931"/>
    </source>
</evidence>
<dbReference type="InterPro" id="IPR036388">
    <property type="entry name" value="WH-like_DNA-bd_sf"/>
</dbReference>
<evidence type="ECO:0000256" key="4">
    <source>
        <dbReference type="ARBA" id="ARBA00023163"/>
    </source>
</evidence>
<comment type="caution">
    <text evidence="6">The sequence shown here is derived from an EMBL/GenBank/DDBJ whole genome shotgun (WGS) entry which is preliminary data.</text>
</comment>
<sequence length="298" mass="32623">MLERHELEAFLTLAEELHFGRTAERLHVSTARISQTIRKLERRVGVPLFTRTSRRVELSPVGRRLRDDLRPAWAAINAAVAHAIETGRGFTGTLQACFTGAAAGQLLVGATDVFRERHPDCDVRIREAQLAELMPWLRDAEVDLALATFPVHEPGIDSGPVVVSEARFLAVPAGHSFAGRDSLSVEDLATVTMLQLPDTLPESLRADRTPATTPAGHPIRTGRTAATFQEMLTLVGAGHGVFPVGANVRRYYARPDVAYVHLHDAPPLEWGLLWRTDNATARVHAFSAAAHDLVSAHR</sequence>